<evidence type="ECO:0000313" key="1">
    <source>
        <dbReference type="EMBL" id="NHB93812.1"/>
    </source>
</evidence>
<name>A0A7X5TJC4_9GAMM</name>
<reference evidence="1 2" key="1">
    <citation type="submission" date="2018-02" db="EMBL/GenBank/DDBJ databases">
        <authorList>
            <person name="Machado R.A."/>
        </authorList>
    </citation>
    <scope>NUCLEOTIDE SEQUENCE [LARGE SCALE GENOMIC DNA]</scope>
    <source>
        <strain evidence="1 2">DSM 19724</strain>
    </source>
</reference>
<organism evidence="1 2">
    <name type="scientific">Photorhabdus cinerea</name>
    <dbReference type="NCBI Taxonomy" id="471575"/>
    <lineage>
        <taxon>Bacteria</taxon>
        <taxon>Pseudomonadati</taxon>
        <taxon>Pseudomonadota</taxon>
        <taxon>Gammaproteobacteria</taxon>
        <taxon>Enterobacterales</taxon>
        <taxon>Morganellaceae</taxon>
        <taxon>Photorhabdus</taxon>
    </lineage>
</organism>
<dbReference type="EMBL" id="PUJW01000019">
    <property type="protein sequence ID" value="NHB93812.1"/>
    <property type="molecule type" value="Genomic_DNA"/>
</dbReference>
<gene>
    <name evidence="1" type="ORF">C5469_17365</name>
</gene>
<protein>
    <submittedName>
        <fullName evidence="1">Uncharacterized protein</fullName>
    </submittedName>
</protein>
<keyword evidence="2" id="KW-1185">Reference proteome</keyword>
<comment type="caution">
    <text evidence="1">The sequence shown here is derived from an EMBL/GenBank/DDBJ whole genome shotgun (WGS) entry which is preliminary data.</text>
</comment>
<evidence type="ECO:0000313" key="2">
    <source>
        <dbReference type="Proteomes" id="UP000591844"/>
    </source>
</evidence>
<dbReference type="AlphaFoldDB" id="A0A7X5TJC4"/>
<accession>A0A7X5TJC4</accession>
<dbReference type="Proteomes" id="UP000591844">
    <property type="component" value="Unassembled WGS sequence"/>
</dbReference>
<proteinExistence type="predicted"/>
<sequence length="126" mass="14400">MIENEIQPTQNGHYEKCSDPIFPYGQFDHPQMRYCAPIAPNNLLHPEVKPTKPRHATLSSWYFWLLQPTDTVSGLSESLGNEHNGAHDAASHPQDLFYRLLSPGVLLYCPQRQPGFSKMKARRIVQ</sequence>